<dbReference type="InterPro" id="IPR003661">
    <property type="entry name" value="HisK_dim/P_dom"/>
</dbReference>
<keyword evidence="9" id="KW-0472">Membrane</keyword>
<keyword evidence="4" id="KW-0808">Transferase</keyword>
<dbReference type="InterPro" id="IPR036097">
    <property type="entry name" value="HisK_dim/P_sf"/>
</dbReference>
<evidence type="ECO:0000256" key="8">
    <source>
        <dbReference type="ARBA" id="ARBA00023012"/>
    </source>
</evidence>
<keyword evidence="7" id="KW-0067">ATP-binding</keyword>
<dbReference type="PANTHER" id="PTHR43065">
    <property type="entry name" value="SENSOR HISTIDINE KINASE"/>
    <property type="match status" value="1"/>
</dbReference>
<feature type="domain" description="Histidine kinase" evidence="10">
    <location>
        <begin position="291"/>
        <end position="497"/>
    </location>
</feature>
<evidence type="ECO:0000256" key="5">
    <source>
        <dbReference type="ARBA" id="ARBA00022741"/>
    </source>
</evidence>
<accession>A0A3S2TZA1</accession>
<dbReference type="Gene3D" id="1.10.287.130">
    <property type="match status" value="1"/>
</dbReference>
<organism evidence="11 12">
    <name type="scientific">Niallia taxi</name>
    <dbReference type="NCBI Taxonomy" id="2499688"/>
    <lineage>
        <taxon>Bacteria</taxon>
        <taxon>Bacillati</taxon>
        <taxon>Bacillota</taxon>
        <taxon>Bacilli</taxon>
        <taxon>Bacillales</taxon>
        <taxon>Bacillaceae</taxon>
        <taxon>Niallia</taxon>
    </lineage>
</organism>
<dbReference type="Gene3D" id="3.30.450.20">
    <property type="entry name" value="PAS domain"/>
    <property type="match status" value="2"/>
</dbReference>
<dbReference type="GO" id="GO:0005524">
    <property type="term" value="F:ATP binding"/>
    <property type="evidence" value="ECO:0007669"/>
    <property type="project" value="UniProtKB-KW"/>
</dbReference>
<evidence type="ECO:0000256" key="2">
    <source>
        <dbReference type="ARBA" id="ARBA00012438"/>
    </source>
</evidence>
<evidence type="ECO:0000256" key="7">
    <source>
        <dbReference type="ARBA" id="ARBA00022840"/>
    </source>
</evidence>
<keyword evidence="8" id="KW-0902">Two-component regulatory system</keyword>
<gene>
    <name evidence="11" type="ORF">EM808_01965</name>
</gene>
<name>A0A3S2TZA1_9BACI</name>
<dbReference type="InterPro" id="IPR003594">
    <property type="entry name" value="HATPase_dom"/>
</dbReference>
<comment type="caution">
    <text evidence="11">The sequence shown here is derived from an EMBL/GenBank/DDBJ whole genome shotgun (WGS) entry which is preliminary data.</text>
</comment>
<dbReference type="CDD" id="cd00075">
    <property type="entry name" value="HATPase"/>
    <property type="match status" value="1"/>
</dbReference>
<dbReference type="InterPro" id="IPR005467">
    <property type="entry name" value="His_kinase_dom"/>
</dbReference>
<dbReference type="SUPFAM" id="SSF47384">
    <property type="entry name" value="Homodimeric domain of signal transducing histidine kinase"/>
    <property type="match status" value="1"/>
</dbReference>
<evidence type="ECO:0000259" key="10">
    <source>
        <dbReference type="PROSITE" id="PS50109"/>
    </source>
</evidence>
<keyword evidence="5" id="KW-0547">Nucleotide-binding</keyword>
<dbReference type="GO" id="GO:0000155">
    <property type="term" value="F:phosphorelay sensor kinase activity"/>
    <property type="evidence" value="ECO:0007669"/>
    <property type="project" value="InterPro"/>
</dbReference>
<dbReference type="PROSITE" id="PS50109">
    <property type="entry name" value="HIS_KIN"/>
    <property type="match status" value="1"/>
</dbReference>
<evidence type="ECO:0000313" key="11">
    <source>
        <dbReference type="EMBL" id="RVT67270.1"/>
    </source>
</evidence>
<sequence length="499" mass="56761">MMMSLKKILLYITVAILPFLLAAGILINNKQKEEIGLHDKNAFRIASTHQRQWDTYINKTINALDTVSILLESSSGINEKDKTELFLKKLLLQEQMYGGIYILDSAGNRIAGTDRKIEEMAITQEEYVKTSIYTKDTTVSNKTEYLVNGQKVIGIAKPVLDDDKHIENMIIAFLRVDYLTNIMEMLTPKDNISIINEDAELILNINEPIKQNSTTIELPMDSLPWKIVVEQKDINIQKILYKNALLLFIFLVCFHLLYFVIILYMHKKQAEQENKENELQKLELVGNMAASSAHEIRHPLTGIKGLVQLLGEKHTEKEDQFYFSIIQKEIARINEIVSQFLILGKPTEQKKQPIDIKTIVTELKPLIVSEANLFNVECHFEIAKKKLLVYCNADQMKQVILNITKNALEAMENGGTLTIKLKELNNRVSITVYDTGIGIPEKELKKLFEPFYTSKNSGTGLGLVVCRRIIQSFDGEIYLSSVENKGTKVDIILPISANL</sequence>
<dbReference type="CDD" id="cd00082">
    <property type="entry name" value="HisKA"/>
    <property type="match status" value="1"/>
</dbReference>
<keyword evidence="3" id="KW-0597">Phosphoprotein</keyword>
<dbReference type="Proteomes" id="UP000288024">
    <property type="component" value="Unassembled WGS sequence"/>
</dbReference>
<evidence type="ECO:0000313" key="12">
    <source>
        <dbReference type="Proteomes" id="UP000288024"/>
    </source>
</evidence>
<feature type="transmembrane region" description="Helical" evidence="9">
    <location>
        <begin position="244"/>
        <end position="265"/>
    </location>
</feature>
<keyword evidence="9" id="KW-0812">Transmembrane</keyword>
<dbReference type="InterPro" id="IPR036890">
    <property type="entry name" value="HATPase_C_sf"/>
</dbReference>
<dbReference type="SMART" id="SM00387">
    <property type="entry name" value="HATPase_c"/>
    <property type="match status" value="1"/>
</dbReference>
<dbReference type="Pfam" id="PF00512">
    <property type="entry name" value="HisKA"/>
    <property type="match status" value="1"/>
</dbReference>
<dbReference type="PANTHER" id="PTHR43065:SF10">
    <property type="entry name" value="PEROXIDE STRESS-ACTIVATED HISTIDINE KINASE MAK3"/>
    <property type="match status" value="1"/>
</dbReference>
<keyword evidence="12" id="KW-1185">Reference proteome</keyword>
<dbReference type="CDD" id="cd18773">
    <property type="entry name" value="PDC1_HK_sensor"/>
    <property type="match status" value="1"/>
</dbReference>
<evidence type="ECO:0000256" key="9">
    <source>
        <dbReference type="SAM" id="Phobius"/>
    </source>
</evidence>
<dbReference type="Pfam" id="PF02518">
    <property type="entry name" value="HATPase_c"/>
    <property type="match status" value="1"/>
</dbReference>
<dbReference type="SMART" id="SM00388">
    <property type="entry name" value="HisKA"/>
    <property type="match status" value="1"/>
</dbReference>
<reference evidence="11 12" key="1">
    <citation type="submission" date="2019-01" db="EMBL/GenBank/DDBJ databases">
        <title>Bacillus sp. M5HDSG1-1, whole genome shotgun sequence.</title>
        <authorList>
            <person name="Tuo L."/>
        </authorList>
    </citation>
    <scope>NUCLEOTIDE SEQUENCE [LARGE SCALE GENOMIC DNA]</scope>
    <source>
        <strain evidence="11 12">M5HDSG1-1</strain>
    </source>
</reference>
<dbReference type="SUPFAM" id="SSF55874">
    <property type="entry name" value="ATPase domain of HSP90 chaperone/DNA topoisomerase II/histidine kinase"/>
    <property type="match status" value="1"/>
</dbReference>
<evidence type="ECO:0000256" key="6">
    <source>
        <dbReference type="ARBA" id="ARBA00022777"/>
    </source>
</evidence>
<dbReference type="EC" id="2.7.13.3" evidence="2"/>
<protein>
    <recommendedName>
        <fullName evidence="2">histidine kinase</fullName>
        <ecNumber evidence="2">2.7.13.3</ecNumber>
    </recommendedName>
</protein>
<evidence type="ECO:0000256" key="3">
    <source>
        <dbReference type="ARBA" id="ARBA00022553"/>
    </source>
</evidence>
<proteinExistence type="predicted"/>
<keyword evidence="9" id="KW-1133">Transmembrane helix</keyword>
<dbReference type="EMBL" id="RZTZ01000001">
    <property type="protein sequence ID" value="RVT67270.1"/>
    <property type="molecule type" value="Genomic_DNA"/>
</dbReference>
<keyword evidence="6 11" id="KW-0418">Kinase</keyword>
<dbReference type="PRINTS" id="PR00344">
    <property type="entry name" value="BCTRLSENSOR"/>
</dbReference>
<dbReference type="InterPro" id="IPR004358">
    <property type="entry name" value="Sig_transdc_His_kin-like_C"/>
</dbReference>
<dbReference type="Gene3D" id="3.30.565.10">
    <property type="entry name" value="Histidine kinase-like ATPase, C-terminal domain"/>
    <property type="match status" value="1"/>
</dbReference>
<dbReference type="AlphaFoldDB" id="A0A3S2TZA1"/>
<comment type="catalytic activity">
    <reaction evidence="1">
        <text>ATP + protein L-histidine = ADP + protein N-phospho-L-histidine.</text>
        <dbReference type="EC" id="2.7.13.3"/>
    </reaction>
</comment>
<evidence type="ECO:0000256" key="4">
    <source>
        <dbReference type="ARBA" id="ARBA00022679"/>
    </source>
</evidence>
<evidence type="ECO:0000256" key="1">
    <source>
        <dbReference type="ARBA" id="ARBA00000085"/>
    </source>
</evidence>